<organism evidence="5 6">
    <name type="scientific">Labeo rohita</name>
    <name type="common">Indian major carp</name>
    <name type="synonym">Cyprinus rohita</name>
    <dbReference type="NCBI Taxonomy" id="84645"/>
    <lineage>
        <taxon>Eukaryota</taxon>
        <taxon>Metazoa</taxon>
        <taxon>Chordata</taxon>
        <taxon>Craniata</taxon>
        <taxon>Vertebrata</taxon>
        <taxon>Euteleostomi</taxon>
        <taxon>Actinopterygii</taxon>
        <taxon>Neopterygii</taxon>
        <taxon>Teleostei</taxon>
        <taxon>Ostariophysi</taxon>
        <taxon>Cypriniformes</taxon>
        <taxon>Cyprinidae</taxon>
        <taxon>Labeoninae</taxon>
        <taxon>Labeonini</taxon>
        <taxon>Labeo</taxon>
    </lineage>
</organism>
<dbReference type="PANTHER" id="PTHR33064">
    <property type="entry name" value="POL PROTEIN"/>
    <property type="match status" value="1"/>
</dbReference>
<evidence type="ECO:0000259" key="4">
    <source>
        <dbReference type="Pfam" id="PF17919"/>
    </source>
</evidence>
<dbReference type="Pfam" id="PF00078">
    <property type="entry name" value="RVT_1"/>
    <property type="match status" value="1"/>
</dbReference>
<dbReference type="EC" id="3.1.26.4" evidence="2"/>
<accession>A0ABQ8L3V1</accession>
<evidence type="ECO:0000256" key="2">
    <source>
        <dbReference type="ARBA" id="ARBA00012180"/>
    </source>
</evidence>
<evidence type="ECO:0000256" key="1">
    <source>
        <dbReference type="ARBA" id="ARBA00010879"/>
    </source>
</evidence>
<comment type="caution">
    <text evidence="5">The sequence shown here is derived from an EMBL/GenBank/DDBJ whole genome shotgun (WGS) entry which is preliminary data.</text>
</comment>
<feature type="domain" description="Reverse transcriptase/retrotransposon-derived protein RNase H-like" evidence="4">
    <location>
        <begin position="273"/>
        <end position="368"/>
    </location>
</feature>
<dbReference type="Gene3D" id="3.10.10.10">
    <property type="entry name" value="HIV Type 1 Reverse Transcriptase, subunit A, domain 1"/>
    <property type="match status" value="2"/>
</dbReference>
<dbReference type="InterPro" id="IPR041577">
    <property type="entry name" value="RT_RNaseH_2"/>
</dbReference>
<dbReference type="SUPFAM" id="SSF56672">
    <property type="entry name" value="DNA/RNA polymerases"/>
    <property type="match status" value="1"/>
</dbReference>
<dbReference type="EMBL" id="JACTAM010002480">
    <property type="protein sequence ID" value="KAI2644622.1"/>
    <property type="molecule type" value="Genomic_DNA"/>
</dbReference>
<sequence length="380" mass="42994">MLKRYLKRGDKTSSTTASVAPVAAVSVASYCPAEDGLIDTIPVNSCGELKNSVILRDLYNTLSYLTDCQRKELLQLIDKYPSLFADVPGRISVLTHDIDVGDSLPIKQNAYRVNPKKLAIMEEIEYMLRHDIAIPSQSPWSSPCLLVPKPDSSFRFCTDYRKISAFVTPDHFMEYKVLAFGMRNAPATFQHLMQRVLVGVTNCEVYIDDVVVYSNSWEEHVKALEDVFMEAILQFPTPSNKRELCYYRGFCRNFSAVVSPLTDLLSSSRKFIWDSSCSLAFDAVKDLLCNAPVLSAPNFEKSFKLQAEASATGAGAMLLQEDEHDVDHPISYFSKKFTSYQRRYSTIEKEALTLLLELQHFDVYIGGSDRFSYRFSSRIC</sequence>
<reference evidence="5 6" key="1">
    <citation type="submission" date="2022-01" db="EMBL/GenBank/DDBJ databases">
        <title>A high-quality chromosome-level genome assembly of rohu carp, Labeo rohita.</title>
        <authorList>
            <person name="Arick M.A. II"/>
            <person name="Hsu C.-Y."/>
            <person name="Magbanua Z."/>
            <person name="Pechanova O."/>
            <person name="Grover C."/>
            <person name="Miller E."/>
            <person name="Thrash A."/>
            <person name="Ezzel L."/>
            <person name="Alam S."/>
            <person name="Benzie J."/>
            <person name="Hamilton M."/>
            <person name="Karsi A."/>
            <person name="Lawrence M.L."/>
            <person name="Peterson D.G."/>
        </authorList>
    </citation>
    <scope>NUCLEOTIDE SEQUENCE [LARGE SCALE GENOMIC DNA]</scope>
    <source>
        <strain evidence="6">BAU-BD-2019</strain>
        <tissue evidence="5">Blood</tissue>
    </source>
</reference>
<dbReference type="InterPro" id="IPR043128">
    <property type="entry name" value="Rev_trsase/Diguanyl_cyclase"/>
</dbReference>
<protein>
    <recommendedName>
        <fullName evidence="2">ribonuclease H</fullName>
        <ecNumber evidence="2">3.1.26.4</ecNumber>
    </recommendedName>
</protein>
<dbReference type="CDD" id="cd01647">
    <property type="entry name" value="RT_LTR"/>
    <property type="match status" value="1"/>
</dbReference>
<evidence type="ECO:0000259" key="3">
    <source>
        <dbReference type="Pfam" id="PF00078"/>
    </source>
</evidence>
<feature type="domain" description="Reverse transcriptase" evidence="3">
    <location>
        <begin position="160"/>
        <end position="228"/>
    </location>
</feature>
<dbReference type="Gene3D" id="3.30.70.270">
    <property type="match status" value="2"/>
</dbReference>
<comment type="similarity">
    <text evidence="1">Belongs to the beta type-B retroviral polymerase family. HERV class-II K(HML-2) pol subfamily.</text>
</comment>
<proteinExistence type="inferred from homology"/>
<dbReference type="InterPro" id="IPR043502">
    <property type="entry name" value="DNA/RNA_pol_sf"/>
</dbReference>
<dbReference type="InterPro" id="IPR000477">
    <property type="entry name" value="RT_dom"/>
</dbReference>
<dbReference type="InterPro" id="IPR051320">
    <property type="entry name" value="Viral_Replic_Matur_Polypro"/>
</dbReference>
<evidence type="ECO:0000313" key="6">
    <source>
        <dbReference type="Proteomes" id="UP000830375"/>
    </source>
</evidence>
<keyword evidence="6" id="KW-1185">Reference proteome</keyword>
<gene>
    <name evidence="5" type="ORF">H4Q32_023994</name>
</gene>
<dbReference type="PANTHER" id="PTHR33064:SF37">
    <property type="entry name" value="RIBONUCLEASE H"/>
    <property type="match status" value="1"/>
</dbReference>
<dbReference type="Proteomes" id="UP000830375">
    <property type="component" value="Unassembled WGS sequence"/>
</dbReference>
<name>A0ABQ8L3V1_LABRO</name>
<evidence type="ECO:0000313" key="5">
    <source>
        <dbReference type="EMBL" id="KAI2644622.1"/>
    </source>
</evidence>
<dbReference type="Pfam" id="PF17919">
    <property type="entry name" value="RT_RNaseH_2"/>
    <property type="match status" value="1"/>
</dbReference>